<name>A0A852R8D2_9MICO</name>
<evidence type="ECO:0000313" key="3">
    <source>
        <dbReference type="EMBL" id="NYD25546.1"/>
    </source>
</evidence>
<organism evidence="3 4">
    <name type="scientific">Leucobacter aridicollis</name>
    <dbReference type="NCBI Taxonomy" id="283878"/>
    <lineage>
        <taxon>Bacteria</taxon>
        <taxon>Bacillati</taxon>
        <taxon>Actinomycetota</taxon>
        <taxon>Actinomycetes</taxon>
        <taxon>Micrococcales</taxon>
        <taxon>Microbacteriaceae</taxon>
        <taxon>Leucobacter</taxon>
    </lineage>
</organism>
<comment type="caution">
    <text evidence="3">The sequence shown here is derived from an EMBL/GenBank/DDBJ whole genome shotgun (WGS) entry which is preliminary data.</text>
</comment>
<keyword evidence="4" id="KW-1185">Reference proteome</keyword>
<keyword evidence="2" id="KW-0812">Transmembrane</keyword>
<feature type="transmembrane region" description="Helical" evidence="2">
    <location>
        <begin position="51"/>
        <end position="75"/>
    </location>
</feature>
<gene>
    <name evidence="3" type="ORF">BJ960_000349</name>
</gene>
<proteinExistence type="predicted"/>
<reference evidence="3 4" key="1">
    <citation type="submission" date="2020-07" db="EMBL/GenBank/DDBJ databases">
        <title>Sequencing the genomes of 1000 actinobacteria strains.</title>
        <authorList>
            <person name="Klenk H.-P."/>
        </authorList>
    </citation>
    <scope>NUCLEOTIDE SEQUENCE [LARGE SCALE GENOMIC DNA]</scope>
    <source>
        <strain evidence="3 4">DSM 17380</strain>
    </source>
</reference>
<keyword evidence="2" id="KW-1133">Transmembrane helix</keyword>
<feature type="transmembrane region" description="Helical" evidence="2">
    <location>
        <begin position="20"/>
        <end position="39"/>
    </location>
</feature>
<protein>
    <submittedName>
        <fullName evidence="3">Uncharacterized protein</fullName>
    </submittedName>
</protein>
<keyword evidence="2" id="KW-0472">Membrane</keyword>
<accession>A0A852R8D2</accession>
<feature type="region of interest" description="Disordered" evidence="1">
    <location>
        <begin position="99"/>
        <end position="138"/>
    </location>
</feature>
<evidence type="ECO:0000256" key="1">
    <source>
        <dbReference type="SAM" id="MobiDB-lite"/>
    </source>
</evidence>
<evidence type="ECO:0000256" key="2">
    <source>
        <dbReference type="SAM" id="Phobius"/>
    </source>
</evidence>
<dbReference type="EMBL" id="JACCBD010000001">
    <property type="protein sequence ID" value="NYD25546.1"/>
    <property type="molecule type" value="Genomic_DNA"/>
</dbReference>
<evidence type="ECO:0000313" key="4">
    <source>
        <dbReference type="Proteomes" id="UP000586095"/>
    </source>
</evidence>
<dbReference type="RefSeq" id="WP_185986008.1">
    <property type="nucleotide sequence ID" value="NZ_BAAALZ010000003.1"/>
</dbReference>
<dbReference type="Proteomes" id="UP000586095">
    <property type="component" value="Unassembled WGS sequence"/>
</dbReference>
<sequence>MSSETQQSVELQRSVRIGRLLIVGAIAGALVGALVTTFYKVPEGALYSLGQIAGFMLIIGGAAGLMLGGLLALILSAIAKRKRGTAVLEHTVVVGEGLEPVADDATPTDGTVADTPRDDVPAEPRAPQAVEKTEEERG</sequence>
<dbReference type="AlphaFoldDB" id="A0A852R8D2"/>